<comment type="caution">
    <text evidence="1">The sequence shown here is derived from an EMBL/GenBank/DDBJ whole genome shotgun (WGS) entry which is preliminary data.</text>
</comment>
<proteinExistence type="predicted"/>
<evidence type="ECO:0000313" key="2">
    <source>
        <dbReference type="Proteomes" id="UP001549104"/>
    </source>
</evidence>
<keyword evidence="1" id="KW-0238">DNA-binding</keyword>
<name>A0ABV2KB61_SPOPS</name>
<keyword evidence="2" id="KW-1185">Reference proteome</keyword>
<evidence type="ECO:0000313" key="1">
    <source>
        <dbReference type="EMBL" id="MET3658332.1"/>
    </source>
</evidence>
<accession>A0ABV2KB61</accession>
<sequence length="96" mass="10855">MSEVIVTTATELEKFLDAAVDRAVSKVTQKRQLPILMTLKRTADELGVSYSTVYRASKIRGFPVNHDFGHAMVVSDQLLEWIKSRSNYDLVYNFGS</sequence>
<dbReference type="Proteomes" id="UP001549104">
    <property type="component" value="Unassembled WGS sequence"/>
</dbReference>
<gene>
    <name evidence="1" type="ORF">ABIC55_003449</name>
</gene>
<protein>
    <submittedName>
        <fullName evidence="1">DNA-binding transcriptional regulator AlpA</fullName>
    </submittedName>
</protein>
<dbReference type="EMBL" id="JBEPME010000005">
    <property type="protein sequence ID" value="MET3658332.1"/>
    <property type="molecule type" value="Genomic_DNA"/>
</dbReference>
<dbReference type="RefSeq" id="WP_187045085.1">
    <property type="nucleotide sequence ID" value="NZ_JBEPME010000005.1"/>
</dbReference>
<dbReference type="GO" id="GO:0003677">
    <property type="term" value="F:DNA binding"/>
    <property type="evidence" value="ECO:0007669"/>
    <property type="project" value="UniProtKB-KW"/>
</dbReference>
<organism evidence="1 2">
    <name type="scientific">Sporosarcina psychrophila</name>
    <name type="common">Bacillus psychrophilus</name>
    <dbReference type="NCBI Taxonomy" id="1476"/>
    <lineage>
        <taxon>Bacteria</taxon>
        <taxon>Bacillati</taxon>
        <taxon>Bacillota</taxon>
        <taxon>Bacilli</taxon>
        <taxon>Bacillales</taxon>
        <taxon>Caryophanaceae</taxon>
        <taxon>Sporosarcina</taxon>
    </lineage>
</organism>
<reference evidence="1 2" key="1">
    <citation type="submission" date="2024-06" db="EMBL/GenBank/DDBJ databases">
        <title>Sorghum-associated microbial communities from plants grown in Nebraska, USA.</title>
        <authorList>
            <person name="Schachtman D."/>
        </authorList>
    </citation>
    <scope>NUCLEOTIDE SEQUENCE [LARGE SCALE GENOMIC DNA]</scope>
    <source>
        <strain evidence="1 2">1288</strain>
    </source>
</reference>